<feature type="domain" description="CAAX prenyl protease 2/Lysostaphin resistance protein A-like" evidence="14">
    <location>
        <begin position="131"/>
        <end position="236"/>
    </location>
</feature>
<evidence type="ECO:0000256" key="10">
    <source>
        <dbReference type="ARBA" id="ARBA00047280"/>
    </source>
</evidence>
<evidence type="ECO:0000256" key="9">
    <source>
        <dbReference type="ARBA" id="ARBA00032607"/>
    </source>
</evidence>
<dbReference type="EMBL" id="OU898284">
    <property type="protein sequence ID" value="CAG9840484.1"/>
    <property type="molecule type" value="Genomic_DNA"/>
</dbReference>
<dbReference type="PANTHER" id="PTHR13046">
    <property type="entry name" value="PROTEASE U48 CAAX PRENYL PROTEASE RCE1"/>
    <property type="match status" value="1"/>
</dbReference>
<evidence type="ECO:0000256" key="2">
    <source>
        <dbReference type="ARBA" id="ARBA00006897"/>
    </source>
</evidence>
<evidence type="ECO:0000256" key="13">
    <source>
        <dbReference type="SAM" id="Phobius"/>
    </source>
</evidence>
<name>A0A9N9TFJ2_DIABA</name>
<dbReference type="EC" id="3.4.26.1" evidence="11"/>
<sequence length="285" mass="33530">MEWNIDESIQCYKSIILCFLLSVTYLFSLHIWKNPHGRDHPSTIKKRFISAFIMLFISPCFLYIGLDKEMLQTHTFTEILGLRTQGLCQAIFMPLFLTMILFLGPISMELYSGLSKVYIEEMYWFSNLKNLIWLRNHIVAPFTEEFTFRSCIVPMLLNCFTPLTSVLSSPLFFGVAHFHHMWERIHHMGMAFDLALKISCFQFVYTTIFGMYSAYIFYRTGHFVSVFIVHAFCNHMGFPDFTEVITYKGIKKFVIVALFLIGFCSWCFLLKPLTEPAWYYHTLLK</sequence>
<dbReference type="AlphaFoldDB" id="A0A9N9TFJ2"/>
<protein>
    <recommendedName>
        <fullName evidence="12">CAAX prenyl protease 2</fullName>
        <ecNumber evidence="11">3.4.26.1</ecNumber>
    </recommendedName>
    <alternativeName>
        <fullName evidence="9">Farnesylated proteins-converting enzyme 2</fullName>
    </alternativeName>
</protein>
<keyword evidence="7 13" id="KW-1133">Transmembrane helix</keyword>
<feature type="transmembrane region" description="Helical" evidence="13">
    <location>
        <begin position="152"/>
        <end position="173"/>
    </location>
</feature>
<keyword evidence="8 13" id="KW-0472">Membrane</keyword>
<organism evidence="15 16">
    <name type="scientific">Diabrotica balteata</name>
    <name type="common">Banded cucumber beetle</name>
    <dbReference type="NCBI Taxonomy" id="107213"/>
    <lineage>
        <taxon>Eukaryota</taxon>
        <taxon>Metazoa</taxon>
        <taxon>Ecdysozoa</taxon>
        <taxon>Arthropoda</taxon>
        <taxon>Hexapoda</taxon>
        <taxon>Insecta</taxon>
        <taxon>Pterygota</taxon>
        <taxon>Neoptera</taxon>
        <taxon>Endopterygota</taxon>
        <taxon>Coleoptera</taxon>
        <taxon>Polyphaga</taxon>
        <taxon>Cucujiformia</taxon>
        <taxon>Chrysomeloidea</taxon>
        <taxon>Chrysomelidae</taxon>
        <taxon>Galerucinae</taxon>
        <taxon>Diabroticina</taxon>
        <taxon>Diabroticites</taxon>
        <taxon>Diabrotica</taxon>
    </lineage>
</organism>
<comment type="subcellular location">
    <subcellularLocation>
        <location evidence="1">Endoplasmic reticulum membrane</location>
        <topology evidence="1">Multi-pass membrane protein</topology>
    </subcellularLocation>
</comment>
<evidence type="ECO:0000256" key="8">
    <source>
        <dbReference type="ARBA" id="ARBA00023136"/>
    </source>
</evidence>
<evidence type="ECO:0000256" key="6">
    <source>
        <dbReference type="ARBA" id="ARBA00022824"/>
    </source>
</evidence>
<accession>A0A9N9TFJ2</accession>
<dbReference type="Proteomes" id="UP001153709">
    <property type="component" value="Chromosome 9"/>
</dbReference>
<evidence type="ECO:0000256" key="4">
    <source>
        <dbReference type="ARBA" id="ARBA00022692"/>
    </source>
</evidence>
<evidence type="ECO:0000256" key="11">
    <source>
        <dbReference type="ARBA" id="ARBA00049729"/>
    </source>
</evidence>
<dbReference type="GO" id="GO:0004222">
    <property type="term" value="F:metalloendopeptidase activity"/>
    <property type="evidence" value="ECO:0007669"/>
    <property type="project" value="InterPro"/>
</dbReference>
<proteinExistence type="inferred from homology"/>
<comment type="catalytic activity">
    <reaction evidence="10">
        <text>Hydrolyzes the peptide bond -P2-(S-farnesyl or geranylgeranyl)C-P1'-P2'-P3'-COOH where P1' and P2' are amino acids with aliphatic sidechains and P3' is any C-terminal residue.</text>
        <dbReference type="EC" id="3.4.26.1"/>
    </reaction>
</comment>
<feature type="transmembrane region" description="Helical" evidence="13">
    <location>
        <begin position="87"/>
        <end position="108"/>
    </location>
</feature>
<feature type="transmembrane region" description="Helical" evidence="13">
    <location>
        <begin position="194"/>
        <end position="217"/>
    </location>
</feature>
<evidence type="ECO:0000256" key="5">
    <source>
        <dbReference type="ARBA" id="ARBA00022801"/>
    </source>
</evidence>
<evidence type="ECO:0000313" key="16">
    <source>
        <dbReference type="Proteomes" id="UP001153709"/>
    </source>
</evidence>
<keyword evidence="4 13" id="KW-0812">Transmembrane</keyword>
<feature type="transmembrane region" description="Helical" evidence="13">
    <location>
        <begin position="12"/>
        <end position="32"/>
    </location>
</feature>
<gene>
    <name evidence="15" type="ORF">DIABBA_LOCUS13124</name>
</gene>
<evidence type="ECO:0000256" key="12">
    <source>
        <dbReference type="ARBA" id="ARBA00049763"/>
    </source>
</evidence>
<dbReference type="Pfam" id="PF02517">
    <property type="entry name" value="Rce1-like"/>
    <property type="match status" value="1"/>
</dbReference>
<evidence type="ECO:0000313" key="15">
    <source>
        <dbReference type="EMBL" id="CAG9840484.1"/>
    </source>
</evidence>
<evidence type="ECO:0000256" key="3">
    <source>
        <dbReference type="ARBA" id="ARBA00022670"/>
    </source>
</evidence>
<dbReference type="OrthoDB" id="271604at2759"/>
<evidence type="ECO:0000256" key="1">
    <source>
        <dbReference type="ARBA" id="ARBA00004477"/>
    </source>
</evidence>
<dbReference type="InterPro" id="IPR039731">
    <property type="entry name" value="Rce1"/>
</dbReference>
<evidence type="ECO:0000259" key="14">
    <source>
        <dbReference type="Pfam" id="PF02517"/>
    </source>
</evidence>
<feature type="transmembrane region" description="Helical" evidence="13">
    <location>
        <begin position="48"/>
        <end position="66"/>
    </location>
</feature>
<keyword evidence="16" id="KW-1185">Reference proteome</keyword>
<comment type="similarity">
    <text evidence="2">Belongs to the peptidase U48 family.</text>
</comment>
<dbReference type="PANTHER" id="PTHR13046:SF0">
    <property type="entry name" value="CAAX PRENYL PROTEASE 2"/>
    <property type="match status" value="1"/>
</dbReference>
<reference evidence="15" key="1">
    <citation type="submission" date="2022-01" db="EMBL/GenBank/DDBJ databases">
        <authorList>
            <person name="King R."/>
        </authorList>
    </citation>
    <scope>NUCLEOTIDE SEQUENCE</scope>
</reference>
<dbReference type="GO" id="GO:0005789">
    <property type="term" value="C:endoplasmic reticulum membrane"/>
    <property type="evidence" value="ECO:0007669"/>
    <property type="project" value="UniProtKB-SubCell"/>
</dbReference>
<dbReference type="InterPro" id="IPR003675">
    <property type="entry name" value="Rce1/LyrA-like_dom"/>
</dbReference>
<keyword evidence="6" id="KW-0256">Endoplasmic reticulum</keyword>
<evidence type="ECO:0000256" key="7">
    <source>
        <dbReference type="ARBA" id="ARBA00022989"/>
    </source>
</evidence>
<dbReference type="GO" id="GO:0071586">
    <property type="term" value="P:CAAX-box protein processing"/>
    <property type="evidence" value="ECO:0007669"/>
    <property type="project" value="InterPro"/>
</dbReference>
<keyword evidence="5" id="KW-0378">Hydrolase</keyword>
<keyword evidence="3" id="KW-0645">Protease</keyword>
<feature type="transmembrane region" description="Helical" evidence="13">
    <location>
        <begin position="253"/>
        <end position="273"/>
    </location>
</feature>